<evidence type="ECO:0000256" key="2">
    <source>
        <dbReference type="ARBA" id="ARBA00012637"/>
    </source>
</evidence>
<dbReference type="PANTHER" id="PTHR43706">
    <property type="entry name" value="NADH DEHYDROGENASE"/>
    <property type="match status" value="1"/>
</dbReference>
<keyword evidence="6" id="KW-0560">Oxidoreductase</keyword>
<evidence type="ECO:0000256" key="5">
    <source>
        <dbReference type="ARBA" id="ARBA00022946"/>
    </source>
</evidence>
<evidence type="ECO:0000256" key="3">
    <source>
        <dbReference type="ARBA" id="ARBA00022630"/>
    </source>
</evidence>
<keyword evidence="4" id="KW-0274">FAD</keyword>
<feature type="domain" description="FAD/NAD(P)-binding" evidence="10">
    <location>
        <begin position="7"/>
        <end position="327"/>
    </location>
</feature>
<dbReference type="PRINTS" id="PR00411">
    <property type="entry name" value="PNDRDTASEI"/>
</dbReference>
<accession>A0A1M5S6N2</accession>
<protein>
    <recommendedName>
        <fullName evidence="2">NADH:ubiquinone reductase (non-electrogenic)</fullName>
        <ecNumber evidence="2">1.6.5.9</ecNumber>
    </recommendedName>
</protein>
<gene>
    <name evidence="12" type="ORF">SAMN04488109_3782</name>
</gene>
<keyword evidence="13" id="KW-1185">Reference proteome</keyword>
<evidence type="ECO:0000256" key="9">
    <source>
        <dbReference type="SAM" id="Phobius"/>
    </source>
</evidence>
<dbReference type="EC" id="1.6.5.9" evidence="2"/>
<evidence type="ECO:0000259" key="11">
    <source>
        <dbReference type="Pfam" id="PF22366"/>
    </source>
</evidence>
<dbReference type="InterPro" id="IPR054585">
    <property type="entry name" value="NDH2-like_C"/>
</dbReference>
<dbReference type="Proteomes" id="UP000184212">
    <property type="component" value="Unassembled WGS sequence"/>
</dbReference>
<dbReference type="GO" id="GO:0050136">
    <property type="term" value="F:NADH dehydrogenase (quinone) (non-electrogenic) activity"/>
    <property type="evidence" value="ECO:0007669"/>
    <property type="project" value="UniProtKB-EC"/>
</dbReference>
<reference evidence="12 13" key="1">
    <citation type="submission" date="2016-11" db="EMBL/GenBank/DDBJ databases">
        <authorList>
            <person name="Jaros S."/>
            <person name="Januszkiewicz K."/>
            <person name="Wedrychowicz H."/>
        </authorList>
    </citation>
    <scope>NUCLEOTIDE SEQUENCE [LARGE SCALE GENOMIC DNA]</scope>
    <source>
        <strain evidence="12 13">DSM 24574</strain>
    </source>
</reference>
<feature type="domain" description="External alternative NADH-ubiquinone oxidoreductase-like C-terminal" evidence="11">
    <location>
        <begin position="351"/>
        <end position="407"/>
    </location>
</feature>
<keyword evidence="9" id="KW-1133">Transmembrane helix</keyword>
<dbReference type="Pfam" id="PF07992">
    <property type="entry name" value="Pyr_redox_2"/>
    <property type="match status" value="1"/>
</dbReference>
<keyword evidence="7" id="KW-0520">NAD</keyword>
<dbReference type="OrthoDB" id="9781621at2"/>
<name>A0A1M5S6N2_9BACT</name>
<sequence length="423" mass="47607">MKENSKHVVVVGGGFAGINLAQQLYNNPHFRVTVVDQNNYNFFPPLLYQVATGFLETSNISFPFRKLFQGKSNTSFRLGELQKIVPEEKKIVLSSGDLSYDYLVLATGTETNFFGLENVKKHALPMKTVNDAIEMRNYLLQAAEKATVISDPGERRKFGSIVIAGGGPTGVEISGMLAEMKEYVFAKDYPELNIAQIKIFLVDASPTLLSPMSQKSQRYTYDTLTESGVTVKLDVSVKDYVDDTVILSNGEKIETKILIWAAGVTSKVFEGMPKESYGRGRRLLVDEHNKVKGLDAIYAIGDTSFQTTDKNYPEGHPQLAQVAIQQGKLLAKNLVAQLKQKPMKPFAYNDKGSMAIIRRNKAVADLPKGLFFRGFIAWAMWLFIHLLSLINYRNRLKTLYNWTAAYFTRDQSLRMIIRPSRRE</sequence>
<dbReference type="RefSeq" id="WP_073136910.1">
    <property type="nucleotide sequence ID" value="NZ_FQWQ01000002.1"/>
</dbReference>
<feature type="transmembrane region" description="Helical" evidence="9">
    <location>
        <begin position="370"/>
        <end position="390"/>
    </location>
</feature>
<dbReference type="InterPro" id="IPR036188">
    <property type="entry name" value="FAD/NAD-bd_sf"/>
</dbReference>
<dbReference type="Pfam" id="PF22366">
    <property type="entry name" value="NDH2_C"/>
    <property type="match status" value="1"/>
</dbReference>
<evidence type="ECO:0000256" key="6">
    <source>
        <dbReference type="ARBA" id="ARBA00023002"/>
    </source>
</evidence>
<evidence type="ECO:0000256" key="1">
    <source>
        <dbReference type="ARBA" id="ARBA00005272"/>
    </source>
</evidence>
<evidence type="ECO:0000313" key="13">
    <source>
        <dbReference type="Proteomes" id="UP000184212"/>
    </source>
</evidence>
<evidence type="ECO:0000256" key="4">
    <source>
        <dbReference type="ARBA" id="ARBA00022827"/>
    </source>
</evidence>
<dbReference type="AlphaFoldDB" id="A0A1M5S6N2"/>
<comment type="similarity">
    <text evidence="1">Belongs to the NADH dehydrogenase family.</text>
</comment>
<keyword evidence="5" id="KW-0809">Transit peptide</keyword>
<dbReference type="EMBL" id="FQWQ01000002">
    <property type="protein sequence ID" value="SHH34292.1"/>
    <property type="molecule type" value="Genomic_DNA"/>
</dbReference>
<keyword evidence="9" id="KW-0472">Membrane</keyword>
<comment type="catalytic activity">
    <reaction evidence="8">
        <text>a quinone + NADH + H(+) = a quinol + NAD(+)</text>
        <dbReference type="Rhea" id="RHEA:46160"/>
        <dbReference type="ChEBI" id="CHEBI:15378"/>
        <dbReference type="ChEBI" id="CHEBI:24646"/>
        <dbReference type="ChEBI" id="CHEBI:57540"/>
        <dbReference type="ChEBI" id="CHEBI:57945"/>
        <dbReference type="ChEBI" id="CHEBI:132124"/>
        <dbReference type="EC" id="1.6.5.9"/>
    </reaction>
</comment>
<evidence type="ECO:0000256" key="8">
    <source>
        <dbReference type="ARBA" id="ARBA00047599"/>
    </source>
</evidence>
<evidence type="ECO:0000313" key="12">
    <source>
        <dbReference type="EMBL" id="SHH34292.1"/>
    </source>
</evidence>
<dbReference type="PANTHER" id="PTHR43706:SF47">
    <property type="entry name" value="EXTERNAL NADH-UBIQUINONE OXIDOREDUCTASE 1, MITOCHONDRIAL-RELATED"/>
    <property type="match status" value="1"/>
</dbReference>
<evidence type="ECO:0000259" key="10">
    <source>
        <dbReference type="Pfam" id="PF07992"/>
    </source>
</evidence>
<dbReference type="PRINTS" id="PR00368">
    <property type="entry name" value="FADPNR"/>
</dbReference>
<keyword evidence="3" id="KW-0285">Flavoprotein</keyword>
<dbReference type="Gene3D" id="3.50.50.100">
    <property type="match status" value="1"/>
</dbReference>
<dbReference type="STRING" id="947013.SAMN04488109_3782"/>
<dbReference type="InterPro" id="IPR045024">
    <property type="entry name" value="NDH-2"/>
</dbReference>
<evidence type="ECO:0000256" key="7">
    <source>
        <dbReference type="ARBA" id="ARBA00023027"/>
    </source>
</evidence>
<dbReference type="InterPro" id="IPR023753">
    <property type="entry name" value="FAD/NAD-binding_dom"/>
</dbReference>
<keyword evidence="9" id="KW-0812">Transmembrane</keyword>
<dbReference type="SUPFAM" id="SSF51905">
    <property type="entry name" value="FAD/NAD(P)-binding domain"/>
    <property type="match status" value="2"/>
</dbReference>
<organism evidence="12 13">
    <name type="scientific">Chryseolinea serpens</name>
    <dbReference type="NCBI Taxonomy" id="947013"/>
    <lineage>
        <taxon>Bacteria</taxon>
        <taxon>Pseudomonadati</taxon>
        <taxon>Bacteroidota</taxon>
        <taxon>Cytophagia</taxon>
        <taxon>Cytophagales</taxon>
        <taxon>Fulvivirgaceae</taxon>
        <taxon>Chryseolinea</taxon>
    </lineage>
</organism>
<proteinExistence type="inferred from homology"/>